<dbReference type="Proteomes" id="UP000002899">
    <property type="component" value="Chromosome IV"/>
</dbReference>
<keyword evidence="3" id="KW-1185">Reference proteome</keyword>
<dbReference type="AlphaFoldDB" id="I7ISK3"/>
<evidence type="ECO:0000256" key="1">
    <source>
        <dbReference type="SAM" id="MobiDB-lite"/>
    </source>
</evidence>
<name>I7ISK3_BABMR</name>
<proteinExistence type="predicted"/>
<sequence>MEVKEIVENDNIFSLFKWQLGVSEIPPWEIPSKINEPITHNVTLPQFSKKQFSHPLNTQKGFEYIKSLIGCTCRVVSNLPEAISVTELPGKRHNSIPALDLAFEFNRIGLLHCRADLLLTRISKSHVIVGPSILEDVIGVVFYDKNVDLCRRRKYSSIVFRKCFVYTIICSLLRERQIPIYLSAFGNLFLKSTITVTAKGIFAVNYTYLNSDDFVKDVAMSVKSKTNSTSAKLNAALCHLKSDLLPARKRFYPFLLESITRNYSANDTPGESEKRIKRKREIKGGSNSDGAIAVKSKLDEPEVNTMPKDSAECDSWDESSP</sequence>
<dbReference type="EMBL" id="LN871599">
    <property type="protein sequence ID" value="CCF75691.1"/>
    <property type="molecule type" value="Genomic_DNA"/>
</dbReference>
<reference evidence="2 3" key="3">
    <citation type="journal article" date="2016" name="Sci. Rep.">
        <title>Genome-wide diversity and gene expression profiling of Babesia microti isolates identify polymorphic genes that mediate host-pathogen interactions.</title>
        <authorList>
            <person name="Silva J.C."/>
            <person name="Cornillot E."/>
            <person name="McCracken C."/>
            <person name="Usmani-Brown S."/>
            <person name="Dwivedi A."/>
            <person name="Ifeonu O.O."/>
            <person name="Crabtree J."/>
            <person name="Gotia H.T."/>
            <person name="Virji A.Z."/>
            <person name="Reynes C."/>
            <person name="Colinge J."/>
            <person name="Kumar V."/>
            <person name="Lawres L."/>
            <person name="Pazzi J.E."/>
            <person name="Pablo J.V."/>
            <person name="Hung C."/>
            <person name="Brancato J."/>
            <person name="Kumari P."/>
            <person name="Orvis J."/>
            <person name="Tretina K."/>
            <person name="Chibucos M."/>
            <person name="Ott S."/>
            <person name="Sadzewicz L."/>
            <person name="Sengamalay N."/>
            <person name="Shetty A.C."/>
            <person name="Su Q."/>
            <person name="Tallon L."/>
            <person name="Fraser C.M."/>
            <person name="Frutos R."/>
            <person name="Molina D.M."/>
            <person name="Krause P.J."/>
            <person name="Ben Mamoun C."/>
        </authorList>
    </citation>
    <scope>NUCLEOTIDE SEQUENCE [LARGE SCALE GENOMIC DNA]</scope>
    <source>
        <strain evidence="2 3">RI</strain>
    </source>
</reference>
<dbReference type="KEGG" id="bmic:BmR1_04g07500"/>
<evidence type="ECO:0000313" key="3">
    <source>
        <dbReference type="Proteomes" id="UP000002899"/>
    </source>
</evidence>
<reference evidence="2 3" key="2">
    <citation type="journal article" date="2013" name="PLoS ONE">
        <title>Whole genome mapping and re-organization of the nuclear and mitochondrial genomes of Babesia microti isolates.</title>
        <authorList>
            <person name="Cornillot E."/>
            <person name="Dassouli A."/>
            <person name="Garg A."/>
            <person name="Pachikara N."/>
            <person name="Randazzo S."/>
            <person name="Depoix D."/>
            <person name="Carcy B."/>
            <person name="Delbecq S."/>
            <person name="Frutos R."/>
            <person name="Silva J.C."/>
            <person name="Sutton R."/>
            <person name="Krause P.J."/>
            <person name="Mamoun C.B."/>
        </authorList>
    </citation>
    <scope>NUCLEOTIDE SEQUENCE [LARGE SCALE GENOMIC DNA]</scope>
    <source>
        <strain evidence="2 3">RI</strain>
    </source>
</reference>
<dbReference type="RefSeq" id="XP_012650099.1">
    <property type="nucleotide sequence ID" value="XM_012794645.1"/>
</dbReference>
<gene>
    <name evidence="2" type="ORF">BmR1_04g07500</name>
</gene>
<evidence type="ECO:0000313" key="2">
    <source>
        <dbReference type="EMBL" id="CCF75691.1"/>
    </source>
</evidence>
<feature type="region of interest" description="Disordered" evidence="1">
    <location>
        <begin position="266"/>
        <end position="321"/>
    </location>
</feature>
<dbReference type="GeneID" id="24426143"/>
<reference evidence="2 3" key="1">
    <citation type="journal article" date="2012" name="Nucleic Acids Res.">
        <title>Sequencing of the smallest Apicomplexan genome from the human pathogen Babesia microti.</title>
        <authorList>
            <person name="Cornillot E."/>
            <person name="Hadj-Kaddour K."/>
            <person name="Dassouli A."/>
            <person name="Noel B."/>
            <person name="Ranwez V."/>
            <person name="Vacherie B."/>
            <person name="Augagneur Y."/>
            <person name="Bres V."/>
            <person name="Duclos A."/>
            <person name="Randazzo S."/>
            <person name="Carcy B."/>
            <person name="Debierre-Grockiego F."/>
            <person name="Delbecq S."/>
            <person name="Moubri-Menage K."/>
            <person name="Shams-Eldin H."/>
            <person name="Usmani-Brown S."/>
            <person name="Bringaud F."/>
            <person name="Wincker P."/>
            <person name="Vivares C.P."/>
            <person name="Schwarz R.T."/>
            <person name="Schetters T.P."/>
            <person name="Krause P.J."/>
            <person name="Gorenflot A."/>
            <person name="Berry V."/>
            <person name="Barbe V."/>
            <person name="Ben Mamoun C."/>
        </authorList>
    </citation>
    <scope>NUCLEOTIDE SEQUENCE [LARGE SCALE GENOMIC DNA]</scope>
    <source>
        <strain evidence="2 3">RI</strain>
    </source>
</reference>
<feature type="compositionally biased region" description="Acidic residues" evidence="1">
    <location>
        <begin position="312"/>
        <end position="321"/>
    </location>
</feature>
<organism evidence="2 3">
    <name type="scientific">Babesia microti (strain RI)</name>
    <dbReference type="NCBI Taxonomy" id="1133968"/>
    <lineage>
        <taxon>Eukaryota</taxon>
        <taxon>Sar</taxon>
        <taxon>Alveolata</taxon>
        <taxon>Apicomplexa</taxon>
        <taxon>Aconoidasida</taxon>
        <taxon>Piroplasmida</taxon>
        <taxon>Babesiidae</taxon>
        <taxon>Babesia</taxon>
    </lineage>
</organism>
<protein>
    <submittedName>
        <fullName evidence="2">Uncharacterized protein</fullName>
    </submittedName>
</protein>
<dbReference type="VEuPathDB" id="PiroplasmaDB:BmR1_04g07500"/>
<accession>I7ISK3</accession>